<proteinExistence type="predicted"/>
<keyword evidence="1" id="KW-0812">Transmembrane</keyword>
<gene>
    <name evidence="2" type="ORF">NCTC10211_05094</name>
</gene>
<evidence type="ECO:0000256" key="1">
    <source>
        <dbReference type="SAM" id="Phobius"/>
    </source>
</evidence>
<sequence>MVVAGDWFMAWQAKKDPLAVQLGALIYLAPNAFALLFLMLQREPR</sequence>
<dbReference type="EMBL" id="UGYK01000002">
    <property type="protein sequence ID" value="SUI80001.1"/>
    <property type="molecule type" value="Genomic_DNA"/>
</dbReference>
<reference evidence="2 3" key="1">
    <citation type="submission" date="2018-06" db="EMBL/GenBank/DDBJ databases">
        <authorList>
            <consortium name="Pathogen Informatics"/>
            <person name="Doyle S."/>
        </authorList>
    </citation>
    <scope>NUCLEOTIDE SEQUENCE [LARGE SCALE GENOMIC DNA]</scope>
    <source>
        <strain evidence="2 3">NCTC10211</strain>
    </source>
</reference>
<evidence type="ECO:0000313" key="2">
    <source>
        <dbReference type="EMBL" id="SUI80001.1"/>
    </source>
</evidence>
<evidence type="ECO:0000313" key="3">
    <source>
        <dbReference type="Proteomes" id="UP000254765"/>
    </source>
</evidence>
<organism evidence="2 3">
    <name type="scientific">Serratia marcescens</name>
    <dbReference type="NCBI Taxonomy" id="615"/>
    <lineage>
        <taxon>Bacteria</taxon>
        <taxon>Pseudomonadati</taxon>
        <taxon>Pseudomonadota</taxon>
        <taxon>Gammaproteobacteria</taxon>
        <taxon>Enterobacterales</taxon>
        <taxon>Yersiniaceae</taxon>
        <taxon>Serratia</taxon>
    </lineage>
</organism>
<accession>A0A380AFB0</accession>
<name>A0A380AFB0_SERMA</name>
<keyword evidence="1" id="KW-1133">Transmembrane helix</keyword>
<protein>
    <submittedName>
        <fullName evidence="2">Uncharacterized protein</fullName>
    </submittedName>
</protein>
<dbReference type="Proteomes" id="UP000254765">
    <property type="component" value="Unassembled WGS sequence"/>
</dbReference>
<keyword evidence="1" id="KW-0472">Membrane</keyword>
<dbReference type="AlphaFoldDB" id="A0A380AFB0"/>
<feature type="transmembrane region" description="Helical" evidence="1">
    <location>
        <begin position="20"/>
        <end position="40"/>
    </location>
</feature>